<dbReference type="PANTHER" id="PTHR33741">
    <property type="entry name" value="TRANSMEMBRANE PROTEIN DDB_G0269096-RELATED"/>
    <property type="match status" value="1"/>
</dbReference>
<gene>
    <name evidence="3" type="ORF">SAMN05216429_10821</name>
</gene>
<feature type="transmembrane region" description="Helical" evidence="1">
    <location>
        <begin position="90"/>
        <end position="108"/>
    </location>
</feature>
<keyword evidence="1" id="KW-1133">Transmembrane helix</keyword>
<dbReference type="Proteomes" id="UP000199445">
    <property type="component" value="Unassembled WGS sequence"/>
</dbReference>
<accession>A0A1I3VJE6</accession>
<dbReference type="Pfam" id="PF04982">
    <property type="entry name" value="TM_HPP"/>
    <property type="match status" value="1"/>
</dbReference>
<feature type="transmembrane region" description="Helical" evidence="1">
    <location>
        <begin position="120"/>
        <end position="143"/>
    </location>
</feature>
<evidence type="ECO:0000256" key="1">
    <source>
        <dbReference type="SAM" id="Phobius"/>
    </source>
</evidence>
<dbReference type="InterPro" id="IPR058581">
    <property type="entry name" value="TM_HPP"/>
</dbReference>
<keyword evidence="1" id="KW-0472">Membrane</keyword>
<name>A0A1I3VJE6_9GAMM</name>
<protein>
    <submittedName>
        <fullName evidence="3">HPP family protein</fullName>
    </submittedName>
</protein>
<dbReference type="OrthoDB" id="9811720at2"/>
<proteinExistence type="predicted"/>
<keyword evidence="4" id="KW-1185">Reference proteome</keyword>
<reference evidence="3 4" key="1">
    <citation type="submission" date="2016-10" db="EMBL/GenBank/DDBJ databases">
        <authorList>
            <person name="de Groot N.N."/>
        </authorList>
    </citation>
    <scope>NUCLEOTIDE SEQUENCE [LARGE SCALE GENOMIC DNA]</scope>
    <source>
        <strain evidence="3 4">IBRC-M 10445</strain>
    </source>
</reference>
<dbReference type="RefSeq" id="WP_091704944.1">
    <property type="nucleotide sequence ID" value="NZ_BMYN01000011.1"/>
</dbReference>
<feature type="transmembrane region" description="Helical" evidence="1">
    <location>
        <begin position="33"/>
        <end position="56"/>
    </location>
</feature>
<dbReference type="InterPro" id="IPR007065">
    <property type="entry name" value="HPP"/>
</dbReference>
<organism evidence="3 4">
    <name type="scientific">Marinobacter persicus</name>
    <dbReference type="NCBI Taxonomy" id="930118"/>
    <lineage>
        <taxon>Bacteria</taxon>
        <taxon>Pseudomonadati</taxon>
        <taxon>Pseudomonadota</taxon>
        <taxon>Gammaproteobacteria</taxon>
        <taxon>Pseudomonadales</taxon>
        <taxon>Marinobacteraceae</taxon>
        <taxon>Marinobacter</taxon>
    </lineage>
</organism>
<dbReference type="PANTHER" id="PTHR33741:SF5">
    <property type="entry name" value="TRANSMEMBRANE PROTEIN DDB_G0269096-RELATED"/>
    <property type="match status" value="1"/>
</dbReference>
<keyword evidence="1" id="KW-0812">Transmembrane</keyword>
<evidence type="ECO:0000313" key="3">
    <source>
        <dbReference type="EMBL" id="SFJ95385.1"/>
    </source>
</evidence>
<feature type="transmembrane region" description="Helical" evidence="1">
    <location>
        <begin position="61"/>
        <end position="78"/>
    </location>
</feature>
<feature type="domain" description="HPP transmembrane region" evidence="2">
    <location>
        <begin position="31"/>
        <end position="191"/>
    </location>
</feature>
<dbReference type="EMBL" id="FOSC01000008">
    <property type="protein sequence ID" value="SFJ95385.1"/>
    <property type="molecule type" value="Genomic_DNA"/>
</dbReference>
<dbReference type="AlphaFoldDB" id="A0A1I3VJE6"/>
<feature type="transmembrane region" description="Helical" evidence="1">
    <location>
        <begin position="163"/>
        <end position="181"/>
    </location>
</feature>
<evidence type="ECO:0000259" key="2">
    <source>
        <dbReference type="Pfam" id="PF04982"/>
    </source>
</evidence>
<evidence type="ECO:0000313" key="4">
    <source>
        <dbReference type="Proteomes" id="UP000199445"/>
    </source>
</evidence>
<sequence length="215" mass="22543">MGQRNEKLRWQLVSGVLQALHLERLTDKYPHSVVMAVFNLVNSGISIALVAVVALITQEAFIFPSLGATAFILFYVPLSQPASPRNALCGHFIGATMGLVGLYLFGLQDAPSAMANGVDLARVGAVAVAMGLTGSLMVGLNLAHPPAGATALIVALGLMPNPAQLPVLMAGVLMLLVHAFIMNRLAGIPYPFWRAGTAKPAKVARANAQGQPEAR</sequence>